<comment type="subunit">
    <text evidence="8">Oligomerizes as a right-handed, spiral filament on DNA at oriC.</text>
</comment>
<reference evidence="14 15" key="1">
    <citation type="journal article" date="2021" name="ISME Commun">
        <title>Automated analysis of genomic sequences facilitates high-throughput and comprehensive description of bacteria.</title>
        <authorList>
            <person name="Hitch T.C.A."/>
        </authorList>
    </citation>
    <scope>NUCLEOTIDE SEQUENCE [LARGE SCALE GENOMIC DNA]</scope>
    <source>
        <strain evidence="14 15">Sanger_31</strain>
    </source>
</reference>
<proteinExistence type="inferred from homology"/>
<feature type="binding site" evidence="8">
    <location>
        <position position="164"/>
    </location>
    <ligand>
        <name>ATP</name>
        <dbReference type="ChEBI" id="CHEBI:30616"/>
    </ligand>
</feature>
<feature type="domain" description="Chromosomal replication initiator DnaA C-terminal" evidence="13">
    <location>
        <begin position="361"/>
        <end position="429"/>
    </location>
</feature>
<dbReference type="NCBIfam" id="TIGR00362">
    <property type="entry name" value="DnaA"/>
    <property type="match status" value="1"/>
</dbReference>
<evidence type="ECO:0000256" key="1">
    <source>
        <dbReference type="ARBA" id="ARBA00006583"/>
    </source>
</evidence>
<dbReference type="Gene3D" id="3.30.300.180">
    <property type="match status" value="1"/>
</dbReference>
<dbReference type="InterPro" id="IPR001957">
    <property type="entry name" value="Chromosome_initiator_DnaA"/>
</dbReference>
<dbReference type="HAMAP" id="MF_00377">
    <property type="entry name" value="DnaA_bact"/>
    <property type="match status" value="1"/>
</dbReference>
<keyword evidence="3 8" id="KW-0235">DNA replication</keyword>
<dbReference type="GO" id="GO:0006275">
    <property type="term" value="P:regulation of DNA replication"/>
    <property type="evidence" value="ECO:0007669"/>
    <property type="project" value="UniProtKB-UniRule"/>
</dbReference>
<dbReference type="InterPro" id="IPR013317">
    <property type="entry name" value="DnaA_dom"/>
</dbReference>
<evidence type="ECO:0000256" key="2">
    <source>
        <dbReference type="ARBA" id="ARBA00022490"/>
    </source>
</evidence>
<sequence length="453" mass="51943">MDSFNDVFQEVLKYCRNCKSISEPGYNKWIKILEPMKLENNVAYLLTDSDFSRDITMNAYENLLKEAFLNTLGFEVDIKILVKDKEEVNETEEKDIEVKVADFSDEENNNLTFDNFIKGKSNDLAYAFSTAVAHKYDEDQKTPSNTNTIFNPLIIYGDSGLGKTHLMKAIEHEVKKNHPELKIIYTTGESFINQLVKAIESKETNKFHDKYRNADYLMVDDIQTIAGKERMQEEFFHTFNDLYNAGKQIVLTSDIAPSKISKLQNRILTRFSLGVQVDVTPPDFETRMAIVKKKADMLDLQLSDNVVRIIAEKIKTNIRQLEGTVNKIKALTIYTNESPSISMAQRIIKEIIIENHPAEITVDRILQEVAAAFDVTADDIKSTNRRANVSLARKIAIYLFKDVKGMTFIQIGNELNKNHSTMTIHYQDVVKNLKENKQLKDTVDDIIKNLKDN</sequence>
<evidence type="ECO:0000256" key="7">
    <source>
        <dbReference type="ARBA" id="ARBA00023125"/>
    </source>
</evidence>
<dbReference type="GO" id="GO:0008289">
    <property type="term" value="F:lipid binding"/>
    <property type="evidence" value="ECO:0007669"/>
    <property type="project" value="UniProtKB-KW"/>
</dbReference>
<dbReference type="PANTHER" id="PTHR30050">
    <property type="entry name" value="CHROMOSOMAL REPLICATION INITIATOR PROTEIN DNAA"/>
    <property type="match status" value="1"/>
</dbReference>
<dbReference type="AlphaFoldDB" id="A0AAE3IIM2"/>
<dbReference type="GO" id="GO:0006270">
    <property type="term" value="P:DNA replication initiation"/>
    <property type="evidence" value="ECO:0007669"/>
    <property type="project" value="UniProtKB-UniRule"/>
</dbReference>
<dbReference type="PRINTS" id="PR00051">
    <property type="entry name" value="DNAA"/>
</dbReference>
<feature type="binding site" evidence="8">
    <location>
        <position position="163"/>
    </location>
    <ligand>
        <name>ATP</name>
        <dbReference type="ChEBI" id="CHEBI:30616"/>
    </ligand>
</feature>
<dbReference type="CDD" id="cd06571">
    <property type="entry name" value="Bac_DnaA_C"/>
    <property type="match status" value="1"/>
</dbReference>
<dbReference type="EMBL" id="JAOQJZ010000007">
    <property type="protein sequence ID" value="MCU6705952.1"/>
    <property type="molecule type" value="Genomic_DNA"/>
</dbReference>
<dbReference type="GO" id="GO:0005737">
    <property type="term" value="C:cytoplasm"/>
    <property type="evidence" value="ECO:0007669"/>
    <property type="project" value="UniProtKB-SubCell"/>
</dbReference>
<dbReference type="GO" id="GO:0005886">
    <property type="term" value="C:plasma membrane"/>
    <property type="evidence" value="ECO:0007669"/>
    <property type="project" value="TreeGrafter"/>
</dbReference>
<comment type="caution">
    <text evidence="8">Lacks conserved residue(s) required for the propagation of feature annotation.</text>
</comment>
<dbReference type="SMART" id="SM00760">
    <property type="entry name" value="Bac_DnaA_C"/>
    <property type="match status" value="1"/>
</dbReference>
<dbReference type="RefSeq" id="WP_022287188.1">
    <property type="nucleotide sequence ID" value="NZ_JAOQJZ010000007.1"/>
</dbReference>
<evidence type="ECO:0000256" key="9">
    <source>
        <dbReference type="NCBIfam" id="TIGR00362"/>
    </source>
</evidence>
<dbReference type="GO" id="GO:0005524">
    <property type="term" value="F:ATP binding"/>
    <property type="evidence" value="ECO:0007669"/>
    <property type="project" value="UniProtKB-UniRule"/>
</dbReference>
<feature type="region of interest" description="Domain I, interacts with DnaA modulators" evidence="8">
    <location>
        <begin position="1"/>
        <end position="90"/>
    </location>
</feature>
<dbReference type="PANTHER" id="PTHR30050:SF2">
    <property type="entry name" value="CHROMOSOMAL REPLICATION INITIATOR PROTEIN DNAA"/>
    <property type="match status" value="1"/>
</dbReference>
<evidence type="ECO:0000256" key="11">
    <source>
        <dbReference type="RuleBase" id="RU004227"/>
    </source>
</evidence>
<dbReference type="InterPro" id="IPR013159">
    <property type="entry name" value="DnaA_C"/>
</dbReference>
<feature type="binding site" evidence="8">
    <location>
        <position position="162"/>
    </location>
    <ligand>
        <name>ATP</name>
        <dbReference type="ChEBI" id="CHEBI:30616"/>
    </ligand>
</feature>
<feature type="binding site" evidence="8">
    <location>
        <position position="160"/>
    </location>
    <ligand>
        <name>ATP</name>
        <dbReference type="ChEBI" id="CHEBI:30616"/>
    </ligand>
</feature>
<dbReference type="Pfam" id="PF11638">
    <property type="entry name" value="DnaA_N"/>
    <property type="match status" value="1"/>
</dbReference>
<comment type="subcellular location">
    <subcellularLocation>
        <location evidence="8">Cytoplasm</location>
    </subcellularLocation>
</comment>
<keyword evidence="5 8" id="KW-0067">ATP-binding</keyword>
<dbReference type="Proteomes" id="UP001208131">
    <property type="component" value="Unassembled WGS sequence"/>
</dbReference>
<evidence type="ECO:0000256" key="4">
    <source>
        <dbReference type="ARBA" id="ARBA00022741"/>
    </source>
</evidence>
<dbReference type="Gene3D" id="1.10.1750.10">
    <property type="match status" value="1"/>
</dbReference>
<organism evidence="14 15">
    <name type="scientific">Hominimerdicola aceti</name>
    <dbReference type="NCBI Taxonomy" id="2981726"/>
    <lineage>
        <taxon>Bacteria</taxon>
        <taxon>Bacillati</taxon>
        <taxon>Bacillota</taxon>
        <taxon>Clostridia</taxon>
        <taxon>Eubacteriales</taxon>
        <taxon>Oscillospiraceae</taxon>
        <taxon>Hominimerdicola</taxon>
    </lineage>
</organism>
<comment type="similarity">
    <text evidence="1 8 11">Belongs to the DnaA family.</text>
</comment>
<evidence type="ECO:0000256" key="3">
    <source>
        <dbReference type="ARBA" id="ARBA00022705"/>
    </source>
</evidence>
<feature type="region of interest" description="Domain IV, binds dsDNA" evidence="8">
    <location>
        <begin position="333"/>
        <end position="453"/>
    </location>
</feature>
<gene>
    <name evidence="8 14" type="primary">dnaA</name>
    <name evidence="14" type="ORF">OCV57_08435</name>
</gene>
<keyword evidence="6 8" id="KW-0446">Lipid-binding</keyword>
<evidence type="ECO:0000259" key="12">
    <source>
        <dbReference type="SMART" id="SM00382"/>
    </source>
</evidence>
<dbReference type="SMART" id="SM00382">
    <property type="entry name" value="AAA"/>
    <property type="match status" value="1"/>
</dbReference>
<dbReference type="InterPro" id="IPR003593">
    <property type="entry name" value="AAA+_ATPase"/>
</dbReference>
<dbReference type="Pfam" id="PF08299">
    <property type="entry name" value="Bac_DnaA_C"/>
    <property type="match status" value="1"/>
</dbReference>
<dbReference type="Pfam" id="PF00308">
    <property type="entry name" value="Bac_DnaA"/>
    <property type="match status" value="1"/>
</dbReference>
<evidence type="ECO:0000313" key="15">
    <source>
        <dbReference type="Proteomes" id="UP001208131"/>
    </source>
</evidence>
<accession>A0AAE3IIM2</accession>
<dbReference type="InterPro" id="IPR020591">
    <property type="entry name" value="Chromosome_initiator_DnaA-like"/>
</dbReference>
<dbReference type="GO" id="GO:0003688">
    <property type="term" value="F:DNA replication origin binding"/>
    <property type="evidence" value="ECO:0007669"/>
    <property type="project" value="UniProtKB-UniRule"/>
</dbReference>
<dbReference type="InterPro" id="IPR010921">
    <property type="entry name" value="Trp_repressor/repl_initiator"/>
</dbReference>
<keyword evidence="15" id="KW-1185">Reference proteome</keyword>
<dbReference type="Gene3D" id="3.40.50.300">
    <property type="entry name" value="P-loop containing nucleotide triphosphate hydrolases"/>
    <property type="match status" value="1"/>
</dbReference>
<evidence type="ECO:0000256" key="8">
    <source>
        <dbReference type="HAMAP-Rule" id="MF_00377"/>
    </source>
</evidence>
<comment type="caution">
    <text evidence="14">The sequence shown here is derived from an EMBL/GenBank/DDBJ whole genome shotgun (WGS) entry which is preliminary data.</text>
</comment>
<dbReference type="InterPro" id="IPR038454">
    <property type="entry name" value="DnaA_N_sf"/>
</dbReference>
<evidence type="ECO:0000256" key="6">
    <source>
        <dbReference type="ARBA" id="ARBA00023121"/>
    </source>
</evidence>
<evidence type="ECO:0000313" key="14">
    <source>
        <dbReference type="EMBL" id="MCU6705952.1"/>
    </source>
</evidence>
<dbReference type="SUPFAM" id="SSF48295">
    <property type="entry name" value="TrpR-like"/>
    <property type="match status" value="1"/>
</dbReference>
<keyword evidence="2 8" id="KW-0963">Cytoplasm</keyword>
<protein>
    <recommendedName>
        <fullName evidence="8 9">Chromosomal replication initiator protein DnaA</fullName>
    </recommendedName>
</protein>
<comment type="function">
    <text evidence="8 10">Plays an essential role in the initiation and regulation of chromosomal replication. ATP-DnaA binds to the origin of replication (oriC) to initiate formation of the DNA replication initiation complex once per cell cycle. Binds the DnaA box (a 9 base pair repeat at the origin) and separates the double-stranded (ds)DNA. Forms a right-handed helical filament on oriC DNA; dsDNA binds to the exterior of the filament while single-stranded (ss)DNA is stabiized in the filament's interior. The ATP-DnaA-oriC complex binds and stabilizes one strand of the AT-rich DNA unwinding element (DUE), permitting loading of DNA polymerase. After initiation quickly degrades to an ADP-DnaA complex that is not apt for DNA replication. Binds acidic phospholipids.</text>
</comment>
<keyword evidence="7 8" id="KW-0238">DNA-binding</keyword>
<comment type="domain">
    <text evidence="8">Domain I is involved in oligomerization and binding regulators, domain II is flexibile and of varying length in different bacteria, domain III forms the AAA+ region, while domain IV binds dsDNA.</text>
</comment>
<feature type="domain" description="AAA+ ATPase" evidence="12">
    <location>
        <begin position="149"/>
        <end position="283"/>
    </location>
</feature>
<name>A0AAE3IIM2_9FIRM</name>
<keyword evidence="4 8" id="KW-0547">Nucleotide-binding</keyword>
<evidence type="ECO:0000256" key="5">
    <source>
        <dbReference type="ARBA" id="ARBA00022840"/>
    </source>
</evidence>
<dbReference type="InterPro" id="IPR027417">
    <property type="entry name" value="P-loop_NTPase"/>
</dbReference>
<dbReference type="SUPFAM" id="SSF52540">
    <property type="entry name" value="P-loop containing nucleoside triphosphate hydrolases"/>
    <property type="match status" value="1"/>
</dbReference>
<dbReference type="Gene3D" id="1.10.8.60">
    <property type="match status" value="1"/>
</dbReference>
<evidence type="ECO:0000259" key="13">
    <source>
        <dbReference type="SMART" id="SM00760"/>
    </source>
</evidence>
<dbReference type="CDD" id="cd00009">
    <property type="entry name" value="AAA"/>
    <property type="match status" value="1"/>
</dbReference>
<evidence type="ECO:0000256" key="10">
    <source>
        <dbReference type="RuleBase" id="RU000577"/>
    </source>
</evidence>
<dbReference type="InterPro" id="IPR024633">
    <property type="entry name" value="DnaA_N_dom"/>
</dbReference>